<dbReference type="RefSeq" id="WP_337695367.1">
    <property type="nucleotide sequence ID" value="NZ_JBBEGN010000005.1"/>
</dbReference>
<dbReference type="EMBL" id="JBBEGN010000005">
    <property type="protein sequence ID" value="MEJ2868801.1"/>
    <property type="molecule type" value="Genomic_DNA"/>
</dbReference>
<comment type="caution">
    <text evidence="1">The sequence shown here is derived from an EMBL/GenBank/DDBJ whole genome shotgun (WGS) entry which is preliminary data.</text>
</comment>
<evidence type="ECO:0000313" key="2">
    <source>
        <dbReference type="Proteomes" id="UP001385809"/>
    </source>
</evidence>
<evidence type="ECO:0000313" key="1">
    <source>
        <dbReference type="EMBL" id="MEJ2868801.1"/>
    </source>
</evidence>
<name>A0ABU8MNA5_9PSEU</name>
<gene>
    <name evidence="1" type="ORF">WCD74_13600</name>
</gene>
<protein>
    <recommendedName>
        <fullName evidence="3">Antitoxin</fullName>
    </recommendedName>
</protein>
<keyword evidence="2" id="KW-1185">Reference proteome</keyword>
<dbReference type="Proteomes" id="UP001385809">
    <property type="component" value="Unassembled WGS sequence"/>
</dbReference>
<evidence type="ECO:0008006" key="3">
    <source>
        <dbReference type="Google" id="ProtNLM"/>
    </source>
</evidence>
<reference evidence="1 2" key="1">
    <citation type="submission" date="2024-03" db="EMBL/GenBank/DDBJ databases">
        <title>Actinomycetospora sp. OC33-EN08, a novel actinomycete isolated from wild orchid (Aerides multiflora).</title>
        <authorList>
            <person name="Suriyachadkun C."/>
        </authorList>
    </citation>
    <scope>NUCLEOTIDE SEQUENCE [LARGE SCALE GENOMIC DNA]</scope>
    <source>
        <strain evidence="1 2">OC33-EN08</strain>
    </source>
</reference>
<proteinExistence type="predicted"/>
<organism evidence="1 2">
    <name type="scientific">Actinomycetospora aurantiaca</name>
    <dbReference type="NCBI Taxonomy" id="3129233"/>
    <lineage>
        <taxon>Bacteria</taxon>
        <taxon>Bacillati</taxon>
        <taxon>Actinomycetota</taxon>
        <taxon>Actinomycetes</taxon>
        <taxon>Pseudonocardiales</taxon>
        <taxon>Pseudonocardiaceae</taxon>
        <taxon>Actinomycetospora</taxon>
    </lineage>
</organism>
<accession>A0ABU8MNA5</accession>
<sequence length="64" mass="7024">MSIDLGRAEAVVREQAARAGVPVERWVLRLAAEHSAREHAAWHRDNPGVLEAELAEVEAARLAD</sequence>